<protein>
    <submittedName>
        <fullName evidence="1">Uncharacterized protein</fullName>
    </submittedName>
</protein>
<gene>
    <name evidence="1" type="ORF">PEVE_00009422</name>
</gene>
<comment type="caution">
    <text evidence="1">The sequence shown here is derived from an EMBL/GenBank/DDBJ whole genome shotgun (WGS) entry which is preliminary data.</text>
</comment>
<keyword evidence="2" id="KW-1185">Reference proteome</keyword>
<feature type="non-terminal residue" evidence="1">
    <location>
        <position position="1"/>
    </location>
</feature>
<proteinExistence type="predicted"/>
<reference evidence="1 2" key="1">
    <citation type="submission" date="2022-05" db="EMBL/GenBank/DDBJ databases">
        <authorList>
            <consortium name="Genoscope - CEA"/>
            <person name="William W."/>
        </authorList>
    </citation>
    <scope>NUCLEOTIDE SEQUENCE [LARGE SCALE GENOMIC DNA]</scope>
</reference>
<dbReference type="Proteomes" id="UP001159427">
    <property type="component" value="Unassembled WGS sequence"/>
</dbReference>
<name>A0ABN8LV30_9CNID</name>
<dbReference type="EMBL" id="CALNXI010000165">
    <property type="protein sequence ID" value="CAH3020956.1"/>
    <property type="molecule type" value="Genomic_DNA"/>
</dbReference>
<organism evidence="1 2">
    <name type="scientific">Porites evermanni</name>
    <dbReference type="NCBI Taxonomy" id="104178"/>
    <lineage>
        <taxon>Eukaryota</taxon>
        <taxon>Metazoa</taxon>
        <taxon>Cnidaria</taxon>
        <taxon>Anthozoa</taxon>
        <taxon>Hexacorallia</taxon>
        <taxon>Scleractinia</taxon>
        <taxon>Fungiina</taxon>
        <taxon>Poritidae</taxon>
        <taxon>Porites</taxon>
    </lineage>
</organism>
<accession>A0ABN8LV30</accession>
<evidence type="ECO:0000313" key="1">
    <source>
        <dbReference type="EMBL" id="CAH3020956.1"/>
    </source>
</evidence>
<evidence type="ECO:0000313" key="2">
    <source>
        <dbReference type="Proteomes" id="UP001159427"/>
    </source>
</evidence>
<sequence length="170" mass="18904">DKEIKILAEYLYQLETGESKVQKTEELICEWRKFKYSILKLNSEMPANVGKPPKNKELTSQTPTDWLLHHMLSNQSTYSHIAPELLCLAKVCIATSSNCPTTSNAAVQVDMLPPLALDVPEQVNAMGDGIGVENLEKEVNSVISALKLLDISDMDDSHSDYDSDFESDSD</sequence>